<dbReference type="PROSITE" id="PS51553">
    <property type="entry name" value="GMPS_ATP_PPASE"/>
    <property type="match status" value="1"/>
</dbReference>
<comment type="caution">
    <text evidence="12">The sequence shown here is derived from an EMBL/GenBank/DDBJ whole genome shotgun (WGS) entry which is preliminary data.</text>
</comment>
<dbReference type="InterPro" id="IPR029062">
    <property type="entry name" value="Class_I_gatase-like"/>
</dbReference>
<dbReference type="NCBIfam" id="NF000848">
    <property type="entry name" value="PRK00074.1"/>
    <property type="match status" value="1"/>
</dbReference>
<dbReference type="SUPFAM" id="SSF52402">
    <property type="entry name" value="Adenine nucleotide alpha hydrolases-like"/>
    <property type="match status" value="1"/>
</dbReference>
<evidence type="ECO:0000256" key="9">
    <source>
        <dbReference type="ARBA" id="ARBA00031356"/>
    </source>
</evidence>
<dbReference type="InterPro" id="IPR014729">
    <property type="entry name" value="Rossmann-like_a/b/a_fold"/>
</dbReference>
<gene>
    <name evidence="12" type="ORF">OJ253_3730</name>
</gene>
<dbReference type="Gene3D" id="3.40.50.620">
    <property type="entry name" value="HUPs"/>
    <property type="match status" value="1"/>
</dbReference>
<dbReference type="InterPro" id="IPR004739">
    <property type="entry name" value="GMP_synth_GATase"/>
</dbReference>
<dbReference type="PRINTS" id="PR00099">
    <property type="entry name" value="CPSGATASE"/>
</dbReference>
<evidence type="ECO:0000256" key="7">
    <source>
        <dbReference type="ARBA" id="ARBA00022840"/>
    </source>
</evidence>
<dbReference type="Pfam" id="PF02540">
    <property type="entry name" value="NAD_synthase"/>
    <property type="match status" value="1"/>
</dbReference>
<keyword evidence="3" id="KW-0436">Ligase</keyword>
<dbReference type="InterPro" id="IPR017926">
    <property type="entry name" value="GATASE"/>
</dbReference>
<evidence type="ECO:0000313" key="12">
    <source>
        <dbReference type="EMBL" id="KAJ1604340.1"/>
    </source>
</evidence>
<dbReference type="Pfam" id="PF00958">
    <property type="entry name" value="GMP_synt_C"/>
    <property type="match status" value="1"/>
</dbReference>
<evidence type="ECO:0000259" key="11">
    <source>
        <dbReference type="PROSITE" id="PS51553"/>
    </source>
</evidence>
<dbReference type="Gene3D" id="3.30.300.10">
    <property type="match status" value="2"/>
</dbReference>
<comment type="pathway">
    <text evidence="1">Purine metabolism; GMP biosynthesis; GMP from XMP (L-Gln route): step 1/1.</text>
</comment>
<proteinExistence type="predicted"/>
<dbReference type="PANTHER" id="PTHR11922:SF2">
    <property type="entry name" value="GMP SYNTHASE [GLUTAMINE-HYDROLYZING]"/>
    <property type="match status" value="1"/>
</dbReference>
<protein>
    <recommendedName>
        <fullName evidence="2">GMP synthase (glutamine-hydrolyzing)</fullName>
        <ecNumber evidence="2">6.3.5.2</ecNumber>
    </recommendedName>
    <alternativeName>
        <fullName evidence="9">Glutamine amidotransferase</fullName>
    </alternativeName>
</protein>
<keyword evidence="6 10" id="KW-0658">Purine biosynthesis</keyword>
<evidence type="ECO:0000256" key="5">
    <source>
        <dbReference type="ARBA" id="ARBA00022749"/>
    </source>
</evidence>
<sequence length="640" mass="73083">MTKSKIVVLDFGSQYAHLIAKKFRSLGYFTQIALPSAHLDTFKNAQGIVLSGGPASIYDTDTNNIPPFNQQILDLNIPILGLCYGHYVINIAYGGQVQKAPVGEFGFALLNINTDIQSPIFQNIHPKHQQQVWMSHQDAVVVPGQGFQVIAQTPDCKYAALQNLEKKRFSLQFHCEVNDTLCGLQIFQNFAQFCNILPNWNNQLIIDQIIHDIQTHVPTNHHVLLFLSGGVDSTVTFALLNQALGTNRVLGLHINNGFMRKNESIQIQQLYQKYGFQNFIIHDASQSFLQAVQNITDPQKKRLAIGQHFITIQNSILQEYTHLQNHSWILAQGTLYPDIIESGGTLHSNVIKTHHNRVSAVQELIQKGLIIEPLRDLYKDEVRSIGKSIGLDDELILRHPFPGPGLAINLLCHDQQSWTQHDQQEYQSAVQEFNQLEDLHNILSSHHFKKYILPLRSVGVQGDFRTYKFPAIIQFFSDTTIINNNHHHGIYQFPTDRAIIETISSSIINNTKFINRLCLLLYQNTCIQFQDMKLQTRYCDQFYLDQLREVDDIVITELKNYGWYNQIFQHLTISLPFSSSPQKSSFVLRPVCSEDVMTARFAILPKELLDIIIEKVSKLDFVDALFYDVTNKPPATFGWE</sequence>
<accession>A0A9D5DGV1</accession>
<feature type="domain" description="GMPS ATP-PPase" evidence="11">
    <location>
        <begin position="200"/>
        <end position="398"/>
    </location>
</feature>
<dbReference type="GO" id="GO:0003921">
    <property type="term" value="F:GMP synthase activity"/>
    <property type="evidence" value="ECO:0007669"/>
    <property type="project" value="InterPro"/>
</dbReference>
<dbReference type="SUPFAM" id="SSF52317">
    <property type="entry name" value="Class I glutamine amidotransferase-like"/>
    <property type="match status" value="1"/>
</dbReference>
<dbReference type="PANTHER" id="PTHR11922">
    <property type="entry name" value="GMP SYNTHASE-RELATED"/>
    <property type="match status" value="1"/>
</dbReference>
<dbReference type="OrthoDB" id="1724632at2759"/>
<keyword evidence="7 10" id="KW-0067">ATP-binding</keyword>
<dbReference type="AlphaFoldDB" id="A0A9D5DGV1"/>
<name>A0A9D5DGV1_9CRYT</name>
<dbReference type="CDD" id="cd01997">
    <property type="entry name" value="GMP_synthase_C"/>
    <property type="match status" value="1"/>
</dbReference>
<evidence type="ECO:0000256" key="8">
    <source>
        <dbReference type="ARBA" id="ARBA00022962"/>
    </source>
</evidence>
<dbReference type="InterPro" id="IPR022310">
    <property type="entry name" value="NAD/GMP_synthase"/>
</dbReference>
<dbReference type="Proteomes" id="UP001067231">
    <property type="component" value="Unassembled WGS sequence"/>
</dbReference>
<feature type="binding site" evidence="10">
    <location>
        <begin position="228"/>
        <end position="234"/>
    </location>
    <ligand>
        <name>ATP</name>
        <dbReference type="ChEBI" id="CHEBI:30616"/>
    </ligand>
</feature>
<evidence type="ECO:0000256" key="3">
    <source>
        <dbReference type="ARBA" id="ARBA00022598"/>
    </source>
</evidence>
<dbReference type="InterPro" id="IPR025777">
    <property type="entry name" value="GMPS_ATP_PPase_dom"/>
</dbReference>
<evidence type="ECO:0000256" key="6">
    <source>
        <dbReference type="ARBA" id="ARBA00022755"/>
    </source>
</evidence>
<dbReference type="InterPro" id="IPR001674">
    <property type="entry name" value="GMP_synth_C"/>
</dbReference>
<dbReference type="Gene3D" id="3.40.50.880">
    <property type="match status" value="1"/>
</dbReference>
<dbReference type="GO" id="GO:0005524">
    <property type="term" value="F:ATP binding"/>
    <property type="evidence" value="ECO:0007669"/>
    <property type="project" value="UniProtKB-UniRule"/>
</dbReference>
<evidence type="ECO:0000256" key="1">
    <source>
        <dbReference type="ARBA" id="ARBA00005153"/>
    </source>
</evidence>
<organism evidence="12">
    <name type="scientific">Cryptosporidium canis</name>
    <dbReference type="NCBI Taxonomy" id="195482"/>
    <lineage>
        <taxon>Eukaryota</taxon>
        <taxon>Sar</taxon>
        <taxon>Alveolata</taxon>
        <taxon>Apicomplexa</taxon>
        <taxon>Conoidasida</taxon>
        <taxon>Coccidia</taxon>
        <taxon>Eucoccidiorida</taxon>
        <taxon>Eimeriorina</taxon>
        <taxon>Cryptosporidiidae</taxon>
        <taxon>Cryptosporidium</taxon>
    </lineage>
</organism>
<dbReference type="SUPFAM" id="SSF54810">
    <property type="entry name" value="GMP synthetase C-terminal dimerisation domain"/>
    <property type="match status" value="2"/>
</dbReference>
<keyword evidence="8" id="KW-0315">Glutamine amidotransferase</keyword>
<reference evidence="12" key="1">
    <citation type="submission" date="2022-10" db="EMBL/GenBank/DDBJ databases">
        <title>Adaptive evolution leads to modifications in subtelomeric GC content in a zoonotic Cryptosporidium species.</title>
        <authorList>
            <person name="Li J."/>
            <person name="Feng Y."/>
            <person name="Xiao L."/>
        </authorList>
    </citation>
    <scope>NUCLEOTIDE SEQUENCE</scope>
    <source>
        <strain evidence="12">33844</strain>
    </source>
</reference>
<dbReference type="CDD" id="cd01742">
    <property type="entry name" value="GATase1_GMP_Synthase"/>
    <property type="match status" value="1"/>
</dbReference>
<dbReference type="Pfam" id="PF00117">
    <property type="entry name" value="GATase"/>
    <property type="match status" value="1"/>
</dbReference>
<dbReference type="GO" id="GO:0005829">
    <property type="term" value="C:cytosol"/>
    <property type="evidence" value="ECO:0007669"/>
    <property type="project" value="TreeGrafter"/>
</dbReference>
<dbReference type="PROSITE" id="PS51273">
    <property type="entry name" value="GATASE_TYPE_1"/>
    <property type="match status" value="1"/>
</dbReference>
<evidence type="ECO:0000256" key="4">
    <source>
        <dbReference type="ARBA" id="ARBA00022741"/>
    </source>
</evidence>
<keyword evidence="4 10" id="KW-0547">Nucleotide-binding</keyword>
<keyword evidence="5 10" id="KW-0332">GMP biosynthesis</keyword>
<evidence type="ECO:0000256" key="10">
    <source>
        <dbReference type="PROSITE-ProRule" id="PRU00886"/>
    </source>
</evidence>
<dbReference type="EC" id="6.3.5.2" evidence="2"/>
<dbReference type="EMBL" id="JAPCXC010000157">
    <property type="protein sequence ID" value="KAJ1604340.1"/>
    <property type="molecule type" value="Genomic_DNA"/>
</dbReference>
<evidence type="ECO:0000256" key="2">
    <source>
        <dbReference type="ARBA" id="ARBA00012746"/>
    </source>
</evidence>